<evidence type="ECO:0000313" key="3">
    <source>
        <dbReference type="Proteomes" id="UP000694521"/>
    </source>
</evidence>
<dbReference type="Ensembl" id="ENSACDT00005024075.1">
    <property type="protein sequence ID" value="ENSACDP00005020141.1"/>
    <property type="gene ID" value="ENSACDG00005014593.1"/>
</dbReference>
<dbReference type="Gene3D" id="3.30.420.10">
    <property type="entry name" value="Ribonuclease H-like superfamily/Ribonuclease H"/>
    <property type="match status" value="1"/>
</dbReference>
<dbReference type="Proteomes" id="UP000694521">
    <property type="component" value="Unplaced"/>
</dbReference>
<name>A0A8B9EFT2_ANSCY</name>
<organism evidence="2 3">
    <name type="scientific">Anser cygnoides</name>
    <name type="common">Swan goose</name>
    <dbReference type="NCBI Taxonomy" id="8845"/>
    <lineage>
        <taxon>Eukaryota</taxon>
        <taxon>Metazoa</taxon>
        <taxon>Chordata</taxon>
        <taxon>Craniata</taxon>
        <taxon>Vertebrata</taxon>
        <taxon>Euteleostomi</taxon>
        <taxon>Archelosauria</taxon>
        <taxon>Archosauria</taxon>
        <taxon>Dinosauria</taxon>
        <taxon>Saurischia</taxon>
        <taxon>Theropoda</taxon>
        <taxon>Coelurosauria</taxon>
        <taxon>Aves</taxon>
        <taxon>Neognathae</taxon>
        <taxon>Galloanserae</taxon>
        <taxon>Anseriformes</taxon>
        <taxon>Anatidae</taxon>
        <taxon>Anserinae</taxon>
        <taxon>Anser</taxon>
    </lineage>
</organism>
<dbReference type="Pfam" id="PF00429">
    <property type="entry name" value="TLV_coat"/>
    <property type="match status" value="1"/>
</dbReference>
<dbReference type="PANTHER" id="PTHR10424:SF82">
    <property type="entry name" value="ENVELOPE GLYCOPROTEIN-RELATED"/>
    <property type="match status" value="1"/>
</dbReference>
<dbReference type="InterPro" id="IPR001584">
    <property type="entry name" value="Integrase_cat-core"/>
</dbReference>
<dbReference type="AlphaFoldDB" id="A0A8B9EFT2"/>
<dbReference type="PROSITE" id="PS50994">
    <property type="entry name" value="INTEGRASE"/>
    <property type="match status" value="1"/>
</dbReference>
<dbReference type="PANTHER" id="PTHR10424">
    <property type="entry name" value="VIRAL ENVELOPE PROTEIN"/>
    <property type="match status" value="1"/>
</dbReference>
<proteinExistence type="predicted"/>
<dbReference type="InterPro" id="IPR008981">
    <property type="entry name" value="FMuLV_rcpt-bd"/>
</dbReference>
<protein>
    <recommendedName>
        <fullName evidence="1">Integrase catalytic domain-containing protein</fullName>
    </recommendedName>
</protein>
<reference evidence="2" key="2">
    <citation type="submission" date="2025-09" db="UniProtKB">
        <authorList>
            <consortium name="Ensembl"/>
        </authorList>
    </citation>
    <scope>IDENTIFICATION</scope>
</reference>
<dbReference type="SUPFAM" id="SSF49830">
    <property type="entry name" value="ENV polyprotein, receptor-binding domain"/>
    <property type="match status" value="1"/>
</dbReference>
<evidence type="ECO:0000313" key="2">
    <source>
        <dbReference type="Ensembl" id="ENSACDP00005020141.1"/>
    </source>
</evidence>
<dbReference type="InterPro" id="IPR012337">
    <property type="entry name" value="RNaseH-like_sf"/>
</dbReference>
<sequence length="280" mass="31272">MKALGINWEYHTPWHPQSSGKVERMNGEIKKQLTKLTLETKTSWIKCLPLALLNIRTKPRTDLGISPFEMLYAQYYCAYWGCETIASAWNPGAGKDKYLTAGWILGRTWGVRYYEHGADRGGFILIKKNRPPETPQLIGSNRGLGDKEQLHKVPRSTQSSRSTSTTETAPFLTQLPSVTEGNMVAPISGMWKVINASFQVLNQTNPDITRGCWLCVNVGTPEYSNETNPHKCSWGQEVGITLTQVTGRGRCIGTVPKGKIDLCNIIENGHQSHDWLIPAN</sequence>
<dbReference type="GO" id="GO:0015074">
    <property type="term" value="P:DNA integration"/>
    <property type="evidence" value="ECO:0007669"/>
    <property type="project" value="InterPro"/>
</dbReference>
<reference evidence="2" key="1">
    <citation type="submission" date="2025-08" db="UniProtKB">
        <authorList>
            <consortium name="Ensembl"/>
        </authorList>
    </citation>
    <scope>IDENTIFICATION</scope>
</reference>
<dbReference type="InterPro" id="IPR018154">
    <property type="entry name" value="TLV/ENV_coat_polyprotein"/>
</dbReference>
<evidence type="ECO:0000259" key="1">
    <source>
        <dbReference type="PROSITE" id="PS50994"/>
    </source>
</evidence>
<dbReference type="InterPro" id="IPR036397">
    <property type="entry name" value="RNaseH_sf"/>
</dbReference>
<dbReference type="Gene3D" id="3.90.310.10">
    <property type="entry name" value="ENV polyprotein, receptor-binding domain"/>
    <property type="match status" value="2"/>
</dbReference>
<dbReference type="SUPFAM" id="SSF53098">
    <property type="entry name" value="Ribonuclease H-like"/>
    <property type="match status" value="1"/>
</dbReference>
<keyword evidence="3" id="KW-1185">Reference proteome</keyword>
<dbReference type="GO" id="GO:0003676">
    <property type="term" value="F:nucleic acid binding"/>
    <property type="evidence" value="ECO:0007669"/>
    <property type="project" value="InterPro"/>
</dbReference>
<feature type="domain" description="Integrase catalytic" evidence="1">
    <location>
        <begin position="1"/>
        <end position="75"/>
    </location>
</feature>
<accession>A0A8B9EFT2</accession>